<reference evidence="2 3" key="1">
    <citation type="journal article" date="2021" name="Front. Microbiol.">
        <title>Aerobic Denitrification and Heterotrophic Sulfur Oxidation in the Genus Halomonas Revealed by Six Novel Species Characterizations and Genome-Based Analysis.</title>
        <authorList>
            <person name="Wang L."/>
            <person name="Shao Z."/>
        </authorList>
    </citation>
    <scope>NUCLEOTIDE SEQUENCE [LARGE SCALE GENOMIC DNA]</scope>
    <source>
        <strain evidence="2 3">MCCC 1A11036</strain>
    </source>
</reference>
<organism evidence="2 3">
    <name type="scientific">Billgrantia zhangzhouensis</name>
    <dbReference type="NCBI Taxonomy" id="2733481"/>
    <lineage>
        <taxon>Bacteria</taxon>
        <taxon>Pseudomonadati</taxon>
        <taxon>Pseudomonadota</taxon>
        <taxon>Gammaproteobacteria</taxon>
        <taxon>Oceanospirillales</taxon>
        <taxon>Halomonadaceae</taxon>
        <taxon>Billgrantia</taxon>
    </lineage>
</organism>
<sequence length="45" mass="4907">MQLTLAILLLWQRQGRLGRLVGAAFLATYAAYLAWLGLSGDATLE</sequence>
<dbReference type="RefSeq" id="WP_234273083.1">
    <property type="nucleotide sequence ID" value="NZ_JABFTT010000004.1"/>
</dbReference>
<name>A0ABS9ACQ2_9GAMM</name>
<keyword evidence="1" id="KW-0812">Transmembrane</keyword>
<feature type="transmembrane region" description="Helical" evidence="1">
    <location>
        <begin position="20"/>
        <end position="38"/>
    </location>
</feature>
<evidence type="ECO:0000313" key="3">
    <source>
        <dbReference type="Proteomes" id="UP001320122"/>
    </source>
</evidence>
<evidence type="ECO:0000313" key="2">
    <source>
        <dbReference type="EMBL" id="MCE8019702.1"/>
    </source>
</evidence>
<proteinExistence type="predicted"/>
<comment type="caution">
    <text evidence="2">The sequence shown here is derived from an EMBL/GenBank/DDBJ whole genome shotgun (WGS) entry which is preliminary data.</text>
</comment>
<keyword evidence="1" id="KW-0472">Membrane</keyword>
<evidence type="ECO:0000256" key="1">
    <source>
        <dbReference type="SAM" id="Phobius"/>
    </source>
</evidence>
<keyword evidence="1" id="KW-1133">Transmembrane helix</keyword>
<dbReference type="Proteomes" id="UP001320122">
    <property type="component" value="Unassembled WGS sequence"/>
</dbReference>
<keyword evidence="3" id="KW-1185">Reference proteome</keyword>
<dbReference type="EMBL" id="JABFTT010000004">
    <property type="protein sequence ID" value="MCE8019702.1"/>
    <property type="molecule type" value="Genomic_DNA"/>
</dbReference>
<accession>A0ABS9ACQ2</accession>
<gene>
    <name evidence="2" type="ORF">HOP51_06160</name>
</gene>
<protein>
    <submittedName>
        <fullName evidence="2">Uncharacterized protein</fullName>
    </submittedName>
</protein>